<gene>
    <name evidence="6" type="ORF">METZ01_LOCUS289743</name>
</gene>
<dbReference type="InterPro" id="IPR017850">
    <property type="entry name" value="Alkaline_phosphatase_core_sf"/>
</dbReference>
<dbReference type="Pfam" id="PF00884">
    <property type="entry name" value="Sulfatase"/>
    <property type="match status" value="1"/>
</dbReference>
<dbReference type="PANTHER" id="PTHR42693:SF53">
    <property type="entry name" value="ENDO-4-O-SULFATASE"/>
    <property type="match status" value="1"/>
</dbReference>
<evidence type="ECO:0000256" key="3">
    <source>
        <dbReference type="ARBA" id="ARBA00022801"/>
    </source>
</evidence>
<dbReference type="Gene3D" id="3.40.720.10">
    <property type="entry name" value="Alkaline Phosphatase, subunit A"/>
    <property type="match status" value="1"/>
</dbReference>
<proteinExistence type="inferred from homology"/>
<dbReference type="EMBL" id="UINC01087484">
    <property type="protein sequence ID" value="SVC36889.1"/>
    <property type="molecule type" value="Genomic_DNA"/>
</dbReference>
<reference evidence="6" key="1">
    <citation type="submission" date="2018-05" db="EMBL/GenBank/DDBJ databases">
        <authorList>
            <person name="Lanie J.A."/>
            <person name="Ng W.-L."/>
            <person name="Kazmierczak K.M."/>
            <person name="Andrzejewski T.M."/>
            <person name="Davidsen T.M."/>
            <person name="Wayne K.J."/>
            <person name="Tettelin H."/>
            <person name="Glass J.I."/>
            <person name="Rusch D."/>
            <person name="Podicherti R."/>
            <person name="Tsui H.-C.T."/>
            <person name="Winkler M.E."/>
        </authorList>
    </citation>
    <scope>NUCLEOTIDE SEQUENCE</scope>
</reference>
<evidence type="ECO:0000313" key="6">
    <source>
        <dbReference type="EMBL" id="SVC36889.1"/>
    </source>
</evidence>
<dbReference type="InterPro" id="IPR050738">
    <property type="entry name" value="Sulfatase"/>
</dbReference>
<dbReference type="AlphaFoldDB" id="A0A382LJL2"/>
<organism evidence="6">
    <name type="scientific">marine metagenome</name>
    <dbReference type="NCBI Taxonomy" id="408172"/>
    <lineage>
        <taxon>unclassified sequences</taxon>
        <taxon>metagenomes</taxon>
        <taxon>ecological metagenomes</taxon>
    </lineage>
</organism>
<dbReference type="PROSITE" id="PS00523">
    <property type="entry name" value="SULFATASE_1"/>
    <property type="match status" value="1"/>
</dbReference>
<evidence type="ECO:0000256" key="4">
    <source>
        <dbReference type="ARBA" id="ARBA00022837"/>
    </source>
</evidence>
<name>A0A382LJL2_9ZZZZ</name>
<dbReference type="GO" id="GO:0046872">
    <property type="term" value="F:metal ion binding"/>
    <property type="evidence" value="ECO:0007669"/>
    <property type="project" value="UniProtKB-KW"/>
</dbReference>
<dbReference type="InterPro" id="IPR000917">
    <property type="entry name" value="Sulfatase_N"/>
</dbReference>
<feature type="domain" description="Sulfatase N-terminal" evidence="5">
    <location>
        <begin position="23"/>
        <end position="122"/>
    </location>
</feature>
<accession>A0A382LJL2</accession>
<keyword evidence="4" id="KW-0106">Calcium</keyword>
<dbReference type="PANTHER" id="PTHR42693">
    <property type="entry name" value="ARYLSULFATASE FAMILY MEMBER"/>
    <property type="match status" value="1"/>
</dbReference>
<dbReference type="InterPro" id="IPR024607">
    <property type="entry name" value="Sulfatase_CS"/>
</dbReference>
<evidence type="ECO:0000259" key="5">
    <source>
        <dbReference type="Pfam" id="PF00884"/>
    </source>
</evidence>
<comment type="similarity">
    <text evidence="1">Belongs to the sulfatase family.</text>
</comment>
<evidence type="ECO:0000256" key="2">
    <source>
        <dbReference type="ARBA" id="ARBA00022723"/>
    </source>
</evidence>
<dbReference type="GO" id="GO:0004065">
    <property type="term" value="F:arylsulfatase activity"/>
    <property type="evidence" value="ECO:0007669"/>
    <property type="project" value="TreeGrafter"/>
</dbReference>
<sequence>MNRCSLVNLLFLFATSFAVLAKPNVVVFLTDDQGWGDLSLNGNVDLSTPNVDSLAEDGASFDRFYVCPVCSPTRAEFLTGRYHPRGGVYSTSAGGERLDLDETTIADLFKSAGYRTGAFGKW</sequence>
<keyword evidence="2" id="KW-0479">Metal-binding</keyword>
<evidence type="ECO:0000256" key="1">
    <source>
        <dbReference type="ARBA" id="ARBA00008779"/>
    </source>
</evidence>
<protein>
    <recommendedName>
        <fullName evidence="5">Sulfatase N-terminal domain-containing protein</fullName>
    </recommendedName>
</protein>
<dbReference type="SUPFAM" id="SSF53649">
    <property type="entry name" value="Alkaline phosphatase-like"/>
    <property type="match status" value="1"/>
</dbReference>
<keyword evidence="3" id="KW-0378">Hydrolase</keyword>
<feature type="non-terminal residue" evidence="6">
    <location>
        <position position="122"/>
    </location>
</feature>